<evidence type="ECO:0000256" key="1">
    <source>
        <dbReference type="ARBA" id="ARBA00012528"/>
    </source>
</evidence>
<dbReference type="AlphaFoldDB" id="A0A090MI30"/>
<dbReference type="SMART" id="SM00267">
    <property type="entry name" value="GGDEF"/>
    <property type="match status" value="1"/>
</dbReference>
<keyword evidence="5" id="KW-1185">Reference proteome</keyword>
<dbReference type="CDD" id="cd01949">
    <property type="entry name" value="GGDEF"/>
    <property type="match status" value="1"/>
</dbReference>
<dbReference type="GO" id="GO:0052621">
    <property type="term" value="F:diguanylate cyclase activity"/>
    <property type="evidence" value="ECO:0007669"/>
    <property type="project" value="UniProtKB-EC"/>
</dbReference>
<dbReference type="Gene3D" id="3.30.70.270">
    <property type="match status" value="1"/>
</dbReference>
<dbReference type="Pfam" id="PF00990">
    <property type="entry name" value="GGDEF"/>
    <property type="match status" value="1"/>
</dbReference>
<dbReference type="SUPFAM" id="SSF55073">
    <property type="entry name" value="Nucleotide cyclase"/>
    <property type="match status" value="1"/>
</dbReference>
<feature type="transmembrane region" description="Helical" evidence="2">
    <location>
        <begin position="64"/>
        <end position="82"/>
    </location>
</feature>
<comment type="caution">
    <text evidence="4">The sequence shown here is derived from an EMBL/GenBank/DDBJ whole genome shotgun (WGS) entry which is preliminary data.</text>
</comment>
<dbReference type="Proteomes" id="UP000035762">
    <property type="component" value="Unassembled WGS sequence"/>
</dbReference>
<dbReference type="GO" id="GO:0043709">
    <property type="term" value="P:cell adhesion involved in single-species biofilm formation"/>
    <property type="evidence" value="ECO:0007669"/>
    <property type="project" value="TreeGrafter"/>
</dbReference>
<proteinExistence type="predicted"/>
<feature type="transmembrane region" description="Helical" evidence="2">
    <location>
        <begin position="187"/>
        <end position="208"/>
    </location>
</feature>
<dbReference type="STRING" id="1035.BN961_00574"/>
<dbReference type="OrthoDB" id="9812260at2"/>
<feature type="transmembrane region" description="Helical" evidence="2">
    <location>
        <begin position="119"/>
        <end position="137"/>
    </location>
</feature>
<organism evidence="4 5">
    <name type="scientific">Afipia felis</name>
    <name type="common">Cat scratch disease bacillus</name>
    <dbReference type="NCBI Taxonomy" id="1035"/>
    <lineage>
        <taxon>Bacteria</taxon>
        <taxon>Pseudomonadati</taxon>
        <taxon>Pseudomonadota</taxon>
        <taxon>Alphaproteobacteria</taxon>
        <taxon>Hyphomicrobiales</taxon>
        <taxon>Nitrobacteraceae</taxon>
        <taxon>Afipia</taxon>
    </lineage>
</organism>
<dbReference type="GO" id="GO:1902201">
    <property type="term" value="P:negative regulation of bacterial-type flagellum-dependent cell motility"/>
    <property type="evidence" value="ECO:0007669"/>
    <property type="project" value="TreeGrafter"/>
</dbReference>
<dbReference type="GO" id="GO:0005886">
    <property type="term" value="C:plasma membrane"/>
    <property type="evidence" value="ECO:0007669"/>
    <property type="project" value="TreeGrafter"/>
</dbReference>
<name>A0A090MI30_AFIFE</name>
<gene>
    <name evidence="4" type="primary">dosC</name>
    <name evidence="4" type="ORF">BN961_00574</name>
</gene>
<evidence type="ECO:0000313" key="5">
    <source>
        <dbReference type="Proteomes" id="UP000035762"/>
    </source>
</evidence>
<reference evidence="4 5" key="1">
    <citation type="journal article" date="2014" name="Genome Announc.">
        <title>Genome Sequence of Afipia felis Strain 76713, Isolated in Hospital Water Using an Amoeba Co-Culture Procedure.</title>
        <authorList>
            <person name="Benamar S."/>
            <person name="La Scola B."/>
            <person name="Croce O."/>
        </authorList>
    </citation>
    <scope>NUCLEOTIDE SEQUENCE [LARGE SCALE GENOMIC DNA]</scope>
    <source>
        <strain evidence="4 5">76713</strain>
    </source>
</reference>
<dbReference type="InterPro" id="IPR050469">
    <property type="entry name" value="Diguanylate_Cyclase"/>
</dbReference>
<accession>A0A090MI30</accession>
<feature type="domain" description="GGDEF" evidence="3">
    <location>
        <begin position="249"/>
        <end position="383"/>
    </location>
</feature>
<evidence type="ECO:0000313" key="4">
    <source>
        <dbReference type="EMBL" id="CEG07191.1"/>
    </source>
</evidence>
<dbReference type="EC" id="2.7.7.65" evidence="1"/>
<keyword evidence="2" id="KW-0812">Transmembrane</keyword>
<feature type="transmembrane region" description="Helical" evidence="2">
    <location>
        <begin position="37"/>
        <end position="58"/>
    </location>
</feature>
<dbReference type="PROSITE" id="PS50887">
    <property type="entry name" value="GGDEF"/>
    <property type="match status" value="1"/>
</dbReference>
<dbReference type="PANTHER" id="PTHR45138">
    <property type="entry name" value="REGULATORY COMPONENTS OF SENSORY TRANSDUCTION SYSTEM"/>
    <property type="match status" value="1"/>
</dbReference>
<dbReference type="PANTHER" id="PTHR45138:SF24">
    <property type="entry name" value="DIGUANYLATE CYCLASE DGCC-RELATED"/>
    <property type="match status" value="1"/>
</dbReference>
<dbReference type="InterPro" id="IPR029787">
    <property type="entry name" value="Nucleotide_cyclase"/>
</dbReference>
<dbReference type="InterPro" id="IPR043128">
    <property type="entry name" value="Rev_trsase/Diguanyl_cyclase"/>
</dbReference>
<feature type="transmembrane region" description="Helical" evidence="2">
    <location>
        <begin position="94"/>
        <end position="113"/>
    </location>
</feature>
<dbReference type="InterPro" id="IPR000160">
    <property type="entry name" value="GGDEF_dom"/>
</dbReference>
<protein>
    <recommendedName>
        <fullName evidence="1">diguanylate cyclase</fullName>
        <ecNumber evidence="1">2.7.7.65</ecNumber>
    </recommendedName>
</protein>
<evidence type="ECO:0000256" key="2">
    <source>
        <dbReference type="SAM" id="Phobius"/>
    </source>
</evidence>
<dbReference type="RefSeq" id="WP_009337202.1">
    <property type="nucleotide sequence ID" value="NZ_CCAZ020000001.1"/>
</dbReference>
<dbReference type="FunFam" id="3.30.70.270:FF:000001">
    <property type="entry name" value="Diguanylate cyclase domain protein"/>
    <property type="match status" value="1"/>
</dbReference>
<keyword evidence="2" id="KW-1133">Transmembrane helix</keyword>
<evidence type="ECO:0000259" key="3">
    <source>
        <dbReference type="PROSITE" id="PS50887"/>
    </source>
</evidence>
<dbReference type="NCBIfam" id="TIGR00254">
    <property type="entry name" value="GGDEF"/>
    <property type="match status" value="1"/>
</dbReference>
<feature type="transmembrane region" description="Helical" evidence="2">
    <location>
        <begin position="6"/>
        <end position="25"/>
    </location>
</feature>
<sequence length="397" mass="43608">MLNVVTLWLVFVVNFVALGVVWAYVARSYPNFEAARFWAAGAFIASAGAALSVLRMYVDPILPLFLGAVMMISSTSLVAMGVERFYGLPVSWRTHAALIGFSALSIAFFAWHASPPMRIVIYSFSQSLSIGLATVLVWRYGARHPGARFAGVVGAILATVVAVRCILRLSQPPDNIYMIHFTPLQSVIVLVLVFLSIVWNFGFLLMAIDRLRAEVADLALFDDLTGVANRRRLLTCLAEECARSDRSMQPFSVLLMDIDEFKAINDNYGHAAGDECLRQFTRTVQQRLRTGDLLARMGGDEFCVVLPATTLHEAGLIARDMLGLCVAAQVHWSAAAIKLSTSIGVAQWRPEIGHDFDRLIVTADEALYASKRDGKSRYSVYAATPLSEAEPPLRKSA</sequence>
<dbReference type="EMBL" id="CCAZ020000001">
    <property type="protein sequence ID" value="CEG07191.1"/>
    <property type="molecule type" value="Genomic_DNA"/>
</dbReference>
<keyword evidence="2" id="KW-0472">Membrane</keyword>
<feature type="transmembrane region" description="Helical" evidence="2">
    <location>
        <begin position="149"/>
        <end position="167"/>
    </location>
</feature>